<organism evidence="2 3">
    <name type="scientific">Stenotrophomonas rhizophila</name>
    <dbReference type="NCBI Taxonomy" id="216778"/>
    <lineage>
        <taxon>Bacteria</taxon>
        <taxon>Pseudomonadati</taxon>
        <taxon>Pseudomonadota</taxon>
        <taxon>Gammaproteobacteria</taxon>
        <taxon>Lysobacterales</taxon>
        <taxon>Lysobacteraceae</taxon>
        <taxon>Stenotrophomonas</taxon>
    </lineage>
</organism>
<accession>A0AAP5E7U5</accession>
<dbReference type="Pfam" id="PF06693">
    <property type="entry name" value="DUF1190"/>
    <property type="match status" value="1"/>
</dbReference>
<protein>
    <submittedName>
        <fullName evidence="2">Uncharacterized protein YgiB involved in biofilm formation</fullName>
    </submittedName>
</protein>
<dbReference type="Proteomes" id="UP001226084">
    <property type="component" value="Unassembled WGS sequence"/>
</dbReference>
<sequence length="201" mass="20563">MIEAITVHRGHAAMKRSRTTALLLMSAAPLLFTACQKDEAVKVQEGLYTSVQACTDATGDPSACRTAFAEAQKQSADAAPKYASRAECEAEYNAEQCVEQQTSTGHSFIGPMMMGFFMSQMLSNRGGAGLAQAPAASPAYQDKAKGWARPAPGGSGGLNTASGIGAGKAGLAPVTSTPNRAVTASRGGFGNTSSSRSSYGG</sequence>
<reference evidence="2" key="1">
    <citation type="submission" date="2023-07" db="EMBL/GenBank/DDBJ databases">
        <title>Functional and genomic diversity of the sorghum phyllosphere microbiome.</title>
        <authorList>
            <person name="Shade A."/>
        </authorList>
    </citation>
    <scope>NUCLEOTIDE SEQUENCE</scope>
    <source>
        <strain evidence="2">SORGH_AS_0457</strain>
    </source>
</reference>
<dbReference type="AlphaFoldDB" id="A0AAP5E7U5"/>
<proteinExistence type="predicted"/>
<feature type="compositionally biased region" description="Polar residues" evidence="1">
    <location>
        <begin position="191"/>
        <end position="201"/>
    </location>
</feature>
<dbReference type="EMBL" id="JAUTAS010000001">
    <property type="protein sequence ID" value="MDQ1106984.1"/>
    <property type="molecule type" value="Genomic_DNA"/>
</dbReference>
<comment type="caution">
    <text evidence="2">The sequence shown here is derived from an EMBL/GenBank/DDBJ whole genome shotgun (WGS) entry which is preliminary data.</text>
</comment>
<dbReference type="InterPro" id="IPR009576">
    <property type="entry name" value="Biofilm_formation_YgiB"/>
</dbReference>
<evidence type="ECO:0000313" key="2">
    <source>
        <dbReference type="EMBL" id="MDQ1106984.1"/>
    </source>
</evidence>
<evidence type="ECO:0000313" key="3">
    <source>
        <dbReference type="Proteomes" id="UP001226084"/>
    </source>
</evidence>
<gene>
    <name evidence="2" type="ORF">QE424_000143</name>
</gene>
<evidence type="ECO:0000256" key="1">
    <source>
        <dbReference type="SAM" id="MobiDB-lite"/>
    </source>
</evidence>
<feature type="region of interest" description="Disordered" evidence="1">
    <location>
        <begin position="143"/>
        <end position="201"/>
    </location>
</feature>
<name>A0AAP5E7U5_9GAMM</name>